<feature type="compositionally biased region" description="Acidic residues" evidence="13">
    <location>
        <begin position="409"/>
        <end position="420"/>
    </location>
</feature>
<evidence type="ECO:0000256" key="9">
    <source>
        <dbReference type="ARBA" id="ARBA00023098"/>
    </source>
</evidence>
<comment type="function">
    <text evidence="12">Catalyzes a base-exchange reaction in which the polar head group of phosphatidylethanolamine (PE) is replaced by L-serine.</text>
</comment>
<evidence type="ECO:0000256" key="5">
    <source>
        <dbReference type="ARBA" id="ARBA00022679"/>
    </source>
</evidence>
<feature type="transmembrane region" description="Helical" evidence="12">
    <location>
        <begin position="198"/>
        <end position="218"/>
    </location>
</feature>
<dbReference type="EMBL" id="OB660991">
    <property type="protein sequence ID" value="CAD7226972.1"/>
    <property type="molecule type" value="Genomic_DNA"/>
</dbReference>
<comment type="subcellular location">
    <subcellularLocation>
        <location evidence="1 12">Endoplasmic reticulum membrane</location>
        <topology evidence="1 12">Multi-pass membrane protein</topology>
    </subcellularLocation>
</comment>
<organism evidence="14">
    <name type="scientific">Cyprideis torosa</name>
    <dbReference type="NCBI Taxonomy" id="163714"/>
    <lineage>
        <taxon>Eukaryota</taxon>
        <taxon>Metazoa</taxon>
        <taxon>Ecdysozoa</taxon>
        <taxon>Arthropoda</taxon>
        <taxon>Crustacea</taxon>
        <taxon>Oligostraca</taxon>
        <taxon>Ostracoda</taxon>
        <taxon>Podocopa</taxon>
        <taxon>Podocopida</taxon>
        <taxon>Cytherocopina</taxon>
        <taxon>Cytheroidea</taxon>
        <taxon>Cytherideidae</taxon>
        <taxon>Cyprideis</taxon>
    </lineage>
</organism>
<keyword evidence="5 12" id="KW-0808">Transferase</keyword>
<keyword evidence="6 12" id="KW-0812">Transmembrane</keyword>
<feature type="transmembrane region" description="Helical" evidence="12">
    <location>
        <begin position="338"/>
        <end position="356"/>
    </location>
</feature>
<dbReference type="Pfam" id="PF03034">
    <property type="entry name" value="PSS"/>
    <property type="match status" value="1"/>
</dbReference>
<dbReference type="InterPro" id="IPR004277">
    <property type="entry name" value="PSS"/>
</dbReference>
<feature type="transmembrane region" description="Helical" evidence="12">
    <location>
        <begin position="84"/>
        <end position="105"/>
    </location>
</feature>
<evidence type="ECO:0000313" key="14">
    <source>
        <dbReference type="EMBL" id="CAD7226972.1"/>
    </source>
</evidence>
<dbReference type="PANTHER" id="PTHR15362:SF15">
    <property type="entry name" value="PHOSPHATIDYLSERINE SYNTHASE 1"/>
    <property type="match status" value="1"/>
</dbReference>
<evidence type="ECO:0000256" key="2">
    <source>
        <dbReference type="ARBA" id="ARBA00004916"/>
    </source>
</evidence>
<dbReference type="UniPathway" id="UPA00948"/>
<keyword evidence="9 12" id="KW-0443">Lipid metabolism</keyword>
<keyword evidence="11 12" id="KW-1208">Phospholipid metabolism</keyword>
<dbReference type="OrthoDB" id="10265393at2759"/>
<gene>
    <name evidence="14" type="ORF">CTOB1V02_LOCUS4883</name>
</gene>
<feature type="transmembrane region" description="Helical" evidence="12">
    <location>
        <begin position="50"/>
        <end position="72"/>
    </location>
</feature>
<evidence type="ECO:0000256" key="4">
    <source>
        <dbReference type="ARBA" id="ARBA00008671"/>
    </source>
</evidence>
<dbReference type="GO" id="GO:0006659">
    <property type="term" value="P:phosphatidylserine biosynthetic process"/>
    <property type="evidence" value="ECO:0007669"/>
    <property type="project" value="UniProtKB-UniRule"/>
</dbReference>
<proteinExistence type="inferred from homology"/>
<feature type="transmembrane region" description="Helical" evidence="12">
    <location>
        <begin position="172"/>
        <end position="192"/>
    </location>
</feature>
<evidence type="ECO:0000256" key="1">
    <source>
        <dbReference type="ARBA" id="ARBA00004477"/>
    </source>
</evidence>
<keyword evidence="10 12" id="KW-0472">Membrane</keyword>
<feature type="region of interest" description="Disordered" evidence="13">
    <location>
        <begin position="404"/>
        <end position="456"/>
    </location>
</feature>
<keyword evidence="12" id="KW-0594">Phospholipid biosynthesis</keyword>
<comment type="pathway">
    <text evidence="2 12">Phospholipid metabolism; phosphatidylserine biosynthesis.</text>
</comment>
<keyword evidence="12" id="KW-0444">Lipid biosynthesis</keyword>
<sequence>MDDDHFIYINERPVDDISLEIFYKPHTLSLLLTSITGLVYFAFTRNEESLYDNILAGILAASFFFLVISLLAAPNGPFVRPHPAVWRLVFGLSVLYLMFLMTMIFQNYQTVRGILVHYYPELRNFSIDHEKVYGEDCNPVTWEKLWSHVDVFAFAHFSGWVMKAILVRHYGILWTISIMWEVTEVLFSHLLPNFIECWWDAFGLDVLLCNGLGIYVGMQICRYLEMRDYHWESVRTIRTTRGKIKRCVLQFTPHSWTQVRWLQPESGFMRMFAMWQLIVFWMLSELNTFFLKHILETPPDHPLVIARILFLGLIVAPTVRQYYGYVTDSRCRRMGTQCWIFVAITLAEAVLCVKLGKDVFAKAQLLKILAWLILLGLASALSVFLSVLWGRWREGTAEELWRTAADKPVEEEEEAEELDDEAVKEKQELDDETETGKENKLKQVNNVKHRKKRIHS</sequence>
<protein>
    <recommendedName>
        <fullName evidence="12">Phosphatidylserine synthase</fullName>
        <ecNumber evidence="12">2.7.8.29</ecNumber>
    </recommendedName>
    <alternativeName>
        <fullName evidence="12">Serine-exchange enzyme</fullName>
    </alternativeName>
</protein>
<dbReference type="EC" id="2.7.8.29" evidence="12"/>
<evidence type="ECO:0000256" key="6">
    <source>
        <dbReference type="ARBA" id="ARBA00022692"/>
    </source>
</evidence>
<comment type="similarity">
    <text evidence="4 12">Belongs to the phosphatidyl serine synthase family.</text>
</comment>
<reference evidence="14" key="1">
    <citation type="submission" date="2020-11" db="EMBL/GenBank/DDBJ databases">
        <authorList>
            <person name="Tran Van P."/>
        </authorList>
    </citation>
    <scope>NUCLEOTIDE SEQUENCE</scope>
</reference>
<evidence type="ECO:0000256" key="3">
    <source>
        <dbReference type="ARBA" id="ARBA00005189"/>
    </source>
</evidence>
<dbReference type="GO" id="GO:0005789">
    <property type="term" value="C:endoplasmic reticulum membrane"/>
    <property type="evidence" value="ECO:0007669"/>
    <property type="project" value="UniProtKB-SubCell"/>
</dbReference>
<feature type="transmembrane region" description="Helical" evidence="12">
    <location>
        <begin position="368"/>
        <end position="389"/>
    </location>
</feature>
<evidence type="ECO:0000256" key="11">
    <source>
        <dbReference type="ARBA" id="ARBA00023264"/>
    </source>
</evidence>
<evidence type="ECO:0000256" key="13">
    <source>
        <dbReference type="SAM" id="MobiDB-lite"/>
    </source>
</evidence>
<dbReference type="GO" id="GO:0106245">
    <property type="term" value="F:L-serine-phosphatidylethanolamine phosphatidyltransferase activity"/>
    <property type="evidence" value="ECO:0007669"/>
    <property type="project" value="UniProtKB-UniRule"/>
</dbReference>
<evidence type="ECO:0000256" key="7">
    <source>
        <dbReference type="ARBA" id="ARBA00022824"/>
    </source>
</evidence>
<dbReference type="AlphaFoldDB" id="A0A7R8WCU8"/>
<evidence type="ECO:0000256" key="8">
    <source>
        <dbReference type="ARBA" id="ARBA00022989"/>
    </source>
</evidence>
<feature type="transmembrane region" description="Helical" evidence="12">
    <location>
        <begin position="267"/>
        <end position="284"/>
    </location>
</feature>
<feature type="transmembrane region" description="Helical" evidence="12">
    <location>
        <begin position="26"/>
        <end position="43"/>
    </location>
</feature>
<name>A0A7R8WCU8_9CRUS</name>
<accession>A0A7R8WCU8</accession>
<feature type="compositionally biased region" description="Basic residues" evidence="13">
    <location>
        <begin position="447"/>
        <end position="456"/>
    </location>
</feature>
<evidence type="ECO:0000256" key="10">
    <source>
        <dbReference type="ARBA" id="ARBA00023136"/>
    </source>
</evidence>
<comment type="catalytic activity">
    <reaction evidence="12">
        <text>a 1,2-diacyl-sn-glycero-3-phosphoethanolamine + L-serine = a 1,2-diacyl-sn-glycero-3-phospho-L-serine + ethanolamine</text>
        <dbReference type="Rhea" id="RHEA:27606"/>
        <dbReference type="ChEBI" id="CHEBI:33384"/>
        <dbReference type="ChEBI" id="CHEBI:57262"/>
        <dbReference type="ChEBI" id="CHEBI:57603"/>
        <dbReference type="ChEBI" id="CHEBI:64612"/>
        <dbReference type="EC" id="2.7.8.29"/>
    </reaction>
</comment>
<dbReference type="PANTHER" id="PTHR15362">
    <property type="entry name" value="PHOSPHATIDYLINOSITOL SYNTHASE"/>
    <property type="match status" value="1"/>
</dbReference>
<comment type="pathway">
    <text evidence="3">Lipid metabolism.</text>
</comment>
<keyword evidence="8 12" id="KW-1133">Transmembrane helix</keyword>
<evidence type="ECO:0000256" key="12">
    <source>
        <dbReference type="RuleBase" id="RU368094"/>
    </source>
</evidence>
<keyword evidence="7 12" id="KW-0256">Endoplasmic reticulum</keyword>
<feature type="transmembrane region" description="Helical" evidence="12">
    <location>
        <begin position="304"/>
        <end position="326"/>
    </location>
</feature>